<accession>A0A3R7H4E6</accession>
<dbReference type="GO" id="GO:0005385">
    <property type="term" value="F:zinc ion transmembrane transporter activity"/>
    <property type="evidence" value="ECO:0007669"/>
    <property type="project" value="TreeGrafter"/>
</dbReference>
<dbReference type="InParanoid" id="A0A3R7H4E6"/>
<evidence type="ECO:0000256" key="1">
    <source>
        <dbReference type="ARBA" id="ARBA00004141"/>
    </source>
</evidence>
<dbReference type="FunCoup" id="A0A3R7H4E6">
    <property type="interactions" value="225"/>
</dbReference>
<dbReference type="STRING" id="79923.A0A3R7H4E6"/>
<dbReference type="OrthoDB" id="448280at2759"/>
<feature type="region of interest" description="Disordered" evidence="5">
    <location>
        <begin position="377"/>
        <end position="403"/>
    </location>
</feature>
<gene>
    <name evidence="7" type="ORF">CSKR_110050</name>
</gene>
<evidence type="ECO:0000256" key="3">
    <source>
        <dbReference type="ARBA" id="ARBA00022989"/>
    </source>
</evidence>
<feature type="transmembrane region" description="Helical" evidence="6">
    <location>
        <begin position="593"/>
        <end position="612"/>
    </location>
</feature>
<dbReference type="PANTHER" id="PTHR11040:SF140">
    <property type="entry name" value="ZRT (ZRT), IRT- (IRT-) LIKE PROTEIN TRANSPORTER"/>
    <property type="match status" value="1"/>
</dbReference>
<evidence type="ECO:0000256" key="4">
    <source>
        <dbReference type="ARBA" id="ARBA00023136"/>
    </source>
</evidence>
<keyword evidence="2 6" id="KW-0812">Transmembrane</keyword>
<evidence type="ECO:0000313" key="7">
    <source>
        <dbReference type="EMBL" id="KAG5453968.1"/>
    </source>
</evidence>
<dbReference type="GO" id="GO:0005886">
    <property type="term" value="C:plasma membrane"/>
    <property type="evidence" value="ECO:0007669"/>
    <property type="project" value="TreeGrafter"/>
</dbReference>
<dbReference type="AlphaFoldDB" id="A0A3R7H4E6"/>
<dbReference type="PANTHER" id="PTHR11040">
    <property type="entry name" value="ZINC/IRON TRANSPORTER"/>
    <property type="match status" value="1"/>
</dbReference>
<keyword evidence="4 6" id="KW-0472">Membrane</keyword>
<feature type="region of interest" description="Disordered" evidence="5">
    <location>
        <begin position="336"/>
        <end position="361"/>
    </location>
</feature>
<feature type="transmembrane region" description="Helical" evidence="6">
    <location>
        <begin position="528"/>
        <end position="549"/>
    </location>
</feature>
<feature type="transmembrane region" description="Helical" evidence="6">
    <location>
        <begin position="44"/>
        <end position="66"/>
    </location>
</feature>
<protein>
    <submittedName>
        <fullName evidence="7">Zinc transporter ZIP3</fullName>
    </submittedName>
</protein>
<feature type="transmembrane region" description="Helical" evidence="6">
    <location>
        <begin position="439"/>
        <end position="461"/>
    </location>
</feature>
<dbReference type="EMBL" id="NIRI02000010">
    <property type="protein sequence ID" value="KAG5453968.1"/>
    <property type="molecule type" value="Genomic_DNA"/>
</dbReference>
<evidence type="ECO:0000256" key="6">
    <source>
        <dbReference type="SAM" id="Phobius"/>
    </source>
</evidence>
<evidence type="ECO:0000256" key="2">
    <source>
        <dbReference type="ARBA" id="ARBA00022692"/>
    </source>
</evidence>
<feature type="transmembrane region" description="Helical" evidence="6">
    <location>
        <begin position="304"/>
        <end position="327"/>
    </location>
</feature>
<comment type="subcellular location">
    <subcellularLocation>
        <location evidence="1">Membrane</location>
        <topology evidence="1">Multi-pass membrane protein</topology>
    </subcellularLocation>
</comment>
<feature type="transmembrane region" description="Helical" evidence="6">
    <location>
        <begin position="555"/>
        <end position="581"/>
    </location>
</feature>
<dbReference type="Pfam" id="PF02535">
    <property type="entry name" value="Zip"/>
    <property type="match status" value="2"/>
</dbReference>
<reference evidence="7 8" key="2">
    <citation type="journal article" date="2021" name="Genomics">
        <title>High-quality reference genome for Clonorchis sinensis.</title>
        <authorList>
            <person name="Young N.D."/>
            <person name="Stroehlein A.J."/>
            <person name="Kinkar L."/>
            <person name="Wang T."/>
            <person name="Sohn W.M."/>
            <person name="Chang B.C.H."/>
            <person name="Kaur P."/>
            <person name="Weisz D."/>
            <person name="Dudchenko O."/>
            <person name="Aiden E.L."/>
            <person name="Korhonen P.K."/>
            <person name="Gasser R.B."/>
        </authorList>
    </citation>
    <scope>NUCLEOTIDE SEQUENCE [LARGE SCALE GENOMIC DNA]</scope>
    <source>
        <strain evidence="7">Cs-k2</strain>
    </source>
</reference>
<sequence>MVSVRCKMPLMQLVFQDGVPVRLEVLEDMAPLILIVIYPLHLDFVNVVCHQTFLLFSLLILGVVSIQSNSNSSQSNVTKSQVSIEEFSSPRLGQIKVGLAFALFFGVLIACGLPIVLIDYLQKSDSSSPEFSDHNTHADETGCDESVLFVKHSQSTSDDELRNNNDSSPSAWNHEPLFRQPSIDDECVQSPNPANLENTVLLTGHPVAAGSGWSQSRRFQGRISPRLACAAADTRCTVSARRRSRGLLSRSRAEHKLLLRRWFGRCNCFAAGIFLASGFMELYVDVEEAIEEAKTQLSITSEFPFAPFITLIGFFLVLSIEQIVLAVRSAKQHLSHHLHKRPSTPDMSPLDTPLSPQNAGDSTTTPVKFLFNGDATHVSRTTSTPNHLSEETPRRFSSPRYTGPSARYNLSAVSTGPHTHHSHLPDPQTFDSFGSVLRVILLLCAMSVHSLFEGLAVGLQSTVQHTIALFSAILLHKLIIAAGIGVNLATAVTGRPGTQGQCEVSGEEANANSDNGVRLTRRTLCYQTVATLIFSSSSPIGVLVGLGLMQQQQSGVLLMTTATLQGLACGTFFFVVFCELLPQEFREGVGDRIGKLLFLVIGFLLVALYSLLMPH</sequence>
<evidence type="ECO:0000256" key="5">
    <source>
        <dbReference type="SAM" id="MobiDB-lite"/>
    </source>
</evidence>
<feature type="transmembrane region" description="Helical" evidence="6">
    <location>
        <begin position="97"/>
        <end position="118"/>
    </location>
</feature>
<proteinExistence type="predicted"/>
<reference evidence="7 8" key="1">
    <citation type="journal article" date="2018" name="Biotechnol. Adv.">
        <title>Improved genomic resources and new bioinformatic workflow for the carcinogenic parasite Clonorchis sinensis: Biotechnological implications.</title>
        <authorList>
            <person name="Wang D."/>
            <person name="Korhonen P.K."/>
            <person name="Gasser R.B."/>
            <person name="Young N.D."/>
        </authorList>
    </citation>
    <scope>NUCLEOTIDE SEQUENCE [LARGE SCALE GENOMIC DNA]</scope>
    <source>
        <strain evidence="7">Cs-k2</strain>
    </source>
</reference>
<organism evidence="7 8">
    <name type="scientific">Clonorchis sinensis</name>
    <name type="common">Chinese liver fluke</name>
    <dbReference type="NCBI Taxonomy" id="79923"/>
    <lineage>
        <taxon>Eukaryota</taxon>
        <taxon>Metazoa</taxon>
        <taxon>Spiralia</taxon>
        <taxon>Lophotrochozoa</taxon>
        <taxon>Platyhelminthes</taxon>
        <taxon>Trematoda</taxon>
        <taxon>Digenea</taxon>
        <taxon>Opisthorchiida</taxon>
        <taxon>Opisthorchiata</taxon>
        <taxon>Opisthorchiidae</taxon>
        <taxon>Clonorchis</taxon>
    </lineage>
</organism>
<feature type="transmembrane region" description="Helical" evidence="6">
    <location>
        <begin position="262"/>
        <end position="284"/>
    </location>
</feature>
<keyword evidence="8" id="KW-1185">Reference proteome</keyword>
<dbReference type="InterPro" id="IPR003689">
    <property type="entry name" value="ZIP"/>
</dbReference>
<feature type="region of interest" description="Disordered" evidence="5">
    <location>
        <begin position="154"/>
        <end position="175"/>
    </location>
</feature>
<name>A0A3R7H4E6_CLOSI</name>
<feature type="transmembrane region" description="Helical" evidence="6">
    <location>
        <begin position="467"/>
        <end position="489"/>
    </location>
</feature>
<evidence type="ECO:0000313" key="8">
    <source>
        <dbReference type="Proteomes" id="UP000286415"/>
    </source>
</evidence>
<keyword evidence="3 6" id="KW-1133">Transmembrane helix</keyword>
<dbReference type="Proteomes" id="UP000286415">
    <property type="component" value="Unassembled WGS sequence"/>
</dbReference>
<comment type="caution">
    <text evidence="7">The sequence shown here is derived from an EMBL/GenBank/DDBJ whole genome shotgun (WGS) entry which is preliminary data.</text>
</comment>
<feature type="compositionally biased region" description="Polar residues" evidence="5">
    <location>
        <begin position="378"/>
        <end position="387"/>
    </location>
</feature>